<evidence type="ECO:0000256" key="6">
    <source>
        <dbReference type="ARBA" id="ARBA00023125"/>
    </source>
</evidence>
<feature type="domain" description="C2H2-type" evidence="10">
    <location>
        <begin position="380"/>
        <end position="407"/>
    </location>
</feature>
<evidence type="ECO:0000256" key="3">
    <source>
        <dbReference type="ARBA" id="ARBA00022737"/>
    </source>
</evidence>
<dbReference type="GO" id="GO:0008270">
    <property type="term" value="F:zinc ion binding"/>
    <property type="evidence" value="ECO:0007669"/>
    <property type="project" value="UniProtKB-KW"/>
</dbReference>
<dbReference type="InterPro" id="IPR036236">
    <property type="entry name" value="Znf_C2H2_sf"/>
</dbReference>
<dbReference type="GO" id="GO:0000981">
    <property type="term" value="F:DNA-binding transcription factor activity, RNA polymerase II-specific"/>
    <property type="evidence" value="ECO:0007669"/>
    <property type="project" value="TreeGrafter"/>
</dbReference>
<dbReference type="OrthoDB" id="372803at2759"/>
<keyword evidence="2" id="KW-0479">Metal-binding</keyword>
<evidence type="ECO:0000256" key="8">
    <source>
        <dbReference type="PROSITE-ProRule" id="PRU00042"/>
    </source>
</evidence>
<keyword evidence="12" id="KW-1185">Reference proteome</keyword>
<evidence type="ECO:0000313" key="11">
    <source>
        <dbReference type="EMBL" id="CDW75976.1"/>
    </source>
</evidence>
<gene>
    <name evidence="11" type="primary">Contig5388.g5761</name>
    <name evidence="11" type="ORF">STYLEM_4972</name>
</gene>
<dbReference type="PANTHER" id="PTHR14003:SF19">
    <property type="entry name" value="YY2 TRANSCRIPTION FACTOR"/>
    <property type="match status" value="1"/>
</dbReference>
<evidence type="ECO:0000313" key="12">
    <source>
        <dbReference type="Proteomes" id="UP000039865"/>
    </source>
</evidence>
<dbReference type="GO" id="GO:0000785">
    <property type="term" value="C:chromatin"/>
    <property type="evidence" value="ECO:0007669"/>
    <property type="project" value="TreeGrafter"/>
</dbReference>
<dbReference type="Gene3D" id="3.30.160.60">
    <property type="entry name" value="Classic Zinc Finger"/>
    <property type="match status" value="4"/>
</dbReference>
<accession>A0A078A154</accession>
<sequence length="547" mass="62852">MEGKSNTNKIKLSGVGNEGPATKISLSFNQKVEDEMDEFGMPKRKISKGDGSQSSKKKQPTKQVTTSGGKSKMQSKKKMMSDEKQRPEGTSTLEESPDDQTKKSKKRYQKGKGESAGGENKSFKTQISGLSALSGEKPQKRMKTQSGDNISDSGDRDNLEESKGVSSNNLTSQFEETKQVKDSQQQKQEIQERKDNFSKKPVKKWEKRWVLQPNVIEYGNDIWICKWVCVDSLNTVNIGEQAKVGVQYYEKVNGLSSFPINETIVKEGQEQANKTLINQHQQDEMTLQEHIQYEKAAQQTLDYFTPLQNAELDLESLSKKYVCQEEDCGKVFFDQGSYRKHQMTHGERMYICKVPTCGKKFLDNSKLKRHQLVHTGEKPYKCDICNKKFSLDFNLRTHLRTHTGEKPYVCSFPGCNKRFTQSSNLTAHERTHSMRDSNGQLIPSGQMIDEDGNIQMYGEGEYDEGMINEMQGNYMMQQQQQQLFQTEKLNGQGMSNQNIFEVQQQFQNRPYPERQHYAQLDDEEEQGLDEECEDQMLNPKYHHTDMY</sequence>
<dbReference type="PANTHER" id="PTHR14003">
    <property type="entry name" value="TRANSCRIPTIONAL REPRESSOR PROTEIN YY"/>
    <property type="match status" value="1"/>
</dbReference>
<keyword evidence="7" id="KW-0539">Nucleus</keyword>
<evidence type="ECO:0000259" key="10">
    <source>
        <dbReference type="PROSITE" id="PS50157"/>
    </source>
</evidence>
<feature type="compositionally biased region" description="Basic and acidic residues" evidence="9">
    <location>
        <begin position="153"/>
        <end position="163"/>
    </location>
</feature>
<dbReference type="SMART" id="SM00355">
    <property type="entry name" value="ZnF_C2H2"/>
    <property type="match status" value="4"/>
</dbReference>
<feature type="domain" description="C2H2-type" evidence="10">
    <location>
        <begin position="350"/>
        <end position="379"/>
    </location>
</feature>
<feature type="domain" description="C2H2-type" evidence="10">
    <location>
        <begin position="321"/>
        <end position="345"/>
    </location>
</feature>
<dbReference type="PROSITE" id="PS00028">
    <property type="entry name" value="ZINC_FINGER_C2H2_1"/>
    <property type="match status" value="4"/>
</dbReference>
<evidence type="ECO:0000256" key="4">
    <source>
        <dbReference type="ARBA" id="ARBA00022771"/>
    </source>
</evidence>
<dbReference type="FunFam" id="3.30.160.60:FF:000125">
    <property type="entry name" value="Putative zinc finger protein 143"/>
    <property type="match status" value="2"/>
</dbReference>
<reference evidence="11 12" key="1">
    <citation type="submission" date="2014-06" db="EMBL/GenBank/DDBJ databases">
        <authorList>
            <person name="Swart Estienne"/>
        </authorList>
    </citation>
    <scope>NUCLEOTIDE SEQUENCE [LARGE SCALE GENOMIC DNA]</scope>
    <source>
        <strain evidence="11 12">130c</strain>
    </source>
</reference>
<comment type="subcellular location">
    <subcellularLocation>
        <location evidence="1">Nucleus</location>
    </subcellularLocation>
</comment>
<protein>
    <submittedName>
        <fullName evidence="11">Transcriptional repressor protein yy1-like</fullName>
    </submittedName>
</protein>
<dbReference type="FunFam" id="3.30.160.60:FF:000104">
    <property type="entry name" value="Transcriptional repressor protein YY1"/>
    <property type="match status" value="1"/>
</dbReference>
<dbReference type="InterPro" id="IPR013087">
    <property type="entry name" value="Znf_C2H2_type"/>
</dbReference>
<keyword evidence="6" id="KW-0238">DNA-binding</keyword>
<dbReference type="AlphaFoldDB" id="A0A078A154"/>
<feature type="compositionally biased region" description="Polar residues" evidence="9">
    <location>
        <begin position="164"/>
        <end position="174"/>
    </location>
</feature>
<dbReference type="Proteomes" id="UP000039865">
    <property type="component" value="Unassembled WGS sequence"/>
</dbReference>
<feature type="compositionally biased region" description="Polar residues" evidence="9">
    <location>
        <begin position="1"/>
        <end position="10"/>
    </location>
</feature>
<keyword evidence="5" id="KW-0862">Zinc</keyword>
<feature type="region of interest" description="Disordered" evidence="9">
    <location>
        <begin position="1"/>
        <end position="197"/>
    </location>
</feature>
<feature type="compositionally biased region" description="Low complexity" evidence="9">
    <location>
        <begin position="61"/>
        <end position="72"/>
    </location>
</feature>
<dbReference type="EMBL" id="CCKQ01004824">
    <property type="protein sequence ID" value="CDW75976.1"/>
    <property type="molecule type" value="Genomic_DNA"/>
</dbReference>
<feature type="domain" description="C2H2-type" evidence="10">
    <location>
        <begin position="408"/>
        <end position="437"/>
    </location>
</feature>
<dbReference type="Pfam" id="PF00096">
    <property type="entry name" value="zf-C2H2"/>
    <property type="match status" value="4"/>
</dbReference>
<dbReference type="GO" id="GO:0005667">
    <property type="term" value="C:transcription regulator complex"/>
    <property type="evidence" value="ECO:0007669"/>
    <property type="project" value="TreeGrafter"/>
</dbReference>
<keyword evidence="4 8" id="KW-0863">Zinc-finger</keyword>
<keyword evidence="3" id="KW-0677">Repeat</keyword>
<evidence type="ECO:0000256" key="7">
    <source>
        <dbReference type="ARBA" id="ARBA00023242"/>
    </source>
</evidence>
<proteinExistence type="predicted"/>
<evidence type="ECO:0000256" key="5">
    <source>
        <dbReference type="ARBA" id="ARBA00022833"/>
    </source>
</evidence>
<dbReference type="PROSITE" id="PS50157">
    <property type="entry name" value="ZINC_FINGER_C2H2_2"/>
    <property type="match status" value="4"/>
</dbReference>
<dbReference type="GO" id="GO:0000978">
    <property type="term" value="F:RNA polymerase II cis-regulatory region sequence-specific DNA binding"/>
    <property type="evidence" value="ECO:0007669"/>
    <property type="project" value="TreeGrafter"/>
</dbReference>
<dbReference type="InParanoid" id="A0A078A154"/>
<evidence type="ECO:0000256" key="2">
    <source>
        <dbReference type="ARBA" id="ARBA00022723"/>
    </source>
</evidence>
<dbReference type="SUPFAM" id="SSF57667">
    <property type="entry name" value="beta-beta-alpha zinc fingers"/>
    <property type="match status" value="3"/>
</dbReference>
<dbReference type="GO" id="GO:0031519">
    <property type="term" value="C:PcG protein complex"/>
    <property type="evidence" value="ECO:0007669"/>
    <property type="project" value="TreeGrafter"/>
</dbReference>
<evidence type="ECO:0000256" key="9">
    <source>
        <dbReference type="SAM" id="MobiDB-lite"/>
    </source>
</evidence>
<evidence type="ECO:0000256" key="1">
    <source>
        <dbReference type="ARBA" id="ARBA00004123"/>
    </source>
</evidence>
<organism evidence="11 12">
    <name type="scientific">Stylonychia lemnae</name>
    <name type="common">Ciliate</name>
    <dbReference type="NCBI Taxonomy" id="5949"/>
    <lineage>
        <taxon>Eukaryota</taxon>
        <taxon>Sar</taxon>
        <taxon>Alveolata</taxon>
        <taxon>Ciliophora</taxon>
        <taxon>Intramacronucleata</taxon>
        <taxon>Spirotrichea</taxon>
        <taxon>Stichotrichia</taxon>
        <taxon>Sporadotrichida</taxon>
        <taxon>Oxytrichidae</taxon>
        <taxon>Stylonychinae</taxon>
        <taxon>Stylonychia</taxon>
    </lineage>
</organism>
<name>A0A078A154_STYLE</name>